<feature type="compositionally biased region" description="Basic and acidic residues" evidence="8">
    <location>
        <begin position="13"/>
        <end position="22"/>
    </location>
</feature>
<organism evidence="10 11">
    <name type="scientific">Ceratopteris richardii</name>
    <name type="common">Triangle waterfern</name>
    <dbReference type="NCBI Taxonomy" id="49495"/>
    <lineage>
        <taxon>Eukaryota</taxon>
        <taxon>Viridiplantae</taxon>
        <taxon>Streptophyta</taxon>
        <taxon>Embryophyta</taxon>
        <taxon>Tracheophyta</taxon>
        <taxon>Polypodiopsida</taxon>
        <taxon>Polypodiidae</taxon>
        <taxon>Polypodiales</taxon>
        <taxon>Pteridineae</taxon>
        <taxon>Pteridaceae</taxon>
        <taxon>Parkerioideae</taxon>
        <taxon>Ceratopteris</taxon>
    </lineage>
</organism>
<dbReference type="OrthoDB" id="1878647at2759"/>
<feature type="domain" description="RanBP2-type" evidence="9">
    <location>
        <begin position="31"/>
        <end position="62"/>
    </location>
</feature>
<dbReference type="InterPro" id="IPR036443">
    <property type="entry name" value="Znf_RanBP2_sf"/>
</dbReference>
<dbReference type="InterPro" id="IPR034870">
    <property type="entry name" value="TET_fam"/>
</dbReference>
<sequence>MPKHSRPPSRMHGVPEQKHDSCWGRQPRPLENGNWVCEDPHCANVNYPRRTECFKCRKRRGPLGDAIVRAFIDKMKLVKGNFQQNRIINPVGMATSSFPLTKNKLDPWIRAVPQQYPLEAPHFEAEQCHFAQRPATFSAMTEGKRLAEHLISCFAASSDPIRDAAECLTSAALWLQTLKPRFHTAEEQSLSVSSLVSIGSPAFGSLSLGLNSSVNMVSQPRYGANLGSGAIAGVPNTLNRPTSSMSASSNSRPLVHASLKWEDYKDRPSDFLREFGDPAAVTAAAFGGGLKPEPGVNGNWECEDCKNVNFPRRTSCFQCRRKRGVKGDELVRKYVRGLFSDGDTIWSS</sequence>
<feature type="domain" description="RanBP2-type" evidence="9">
    <location>
        <begin position="296"/>
        <end position="325"/>
    </location>
</feature>
<evidence type="ECO:0000256" key="4">
    <source>
        <dbReference type="ARBA" id="ARBA00022833"/>
    </source>
</evidence>
<dbReference type="PANTHER" id="PTHR23238">
    <property type="entry name" value="RNA BINDING PROTEIN"/>
    <property type="match status" value="1"/>
</dbReference>
<dbReference type="SUPFAM" id="SSF90209">
    <property type="entry name" value="Ran binding protein zinc finger-like"/>
    <property type="match status" value="2"/>
</dbReference>
<evidence type="ECO:0000256" key="3">
    <source>
        <dbReference type="ARBA" id="ARBA00022771"/>
    </source>
</evidence>
<dbReference type="SMART" id="SM00547">
    <property type="entry name" value="ZnF_RBZ"/>
    <property type="match status" value="2"/>
</dbReference>
<keyword evidence="5" id="KW-0694">RNA-binding</keyword>
<dbReference type="GO" id="GO:0003723">
    <property type="term" value="F:RNA binding"/>
    <property type="evidence" value="ECO:0007669"/>
    <property type="project" value="UniProtKB-KW"/>
</dbReference>
<keyword evidence="4" id="KW-0862">Zinc</keyword>
<feature type="region of interest" description="Disordered" evidence="8">
    <location>
        <begin position="1"/>
        <end position="25"/>
    </location>
</feature>
<dbReference type="Proteomes" id="UP000825935">
    <property type="component" value="Chromosome 2"/>
</dbReference>
<dbReference type="GO" id="GO:0006355">
    <property type="term" value="P:regulation of DNA-templated transcription"/>
    <property type="evidence" value="ECO:0007669"/>
    <property type="project" value="InterPro"/>
</dbReference>
<dbReference type="PROSITE" id="PS50199">
    <property type="entry name" value="ZF_RANBP2_2"/>
    <property type="match status" value="2"/>
</dbReference>
<keyword evidence="3 7" id="KW-0863">Zinc-finger</keyword>
<evidence type="ECO:0000256" key="2">
    <source>
        <dbReference type="ARBA" id="ARBA00022723"/>
    </source>
</evidence>
<dbReference type="Pfam" id="PF00641">
    <property type="entry name" value="Zn_ribbon_RanBP"/>
    <property type="match status" value="1"/>
</dbReference>
<gene>
    <name evidence="10" type="ORF">KP509_02G007700</name>
</gene>
<evidence type="ECO:0000313" key="10">
    <source>
        <dbReference type="EMBL" id="KAH7442913.1"/>
    </source>
</evidence>
<name>A0A8T2VAY2_CERRI</name>
<dbReference type="PROSITE" id="PS01358">
    <property type="entry name" value="ZF_RANBP2_1"/>
    <property type="match status" value="2"/>
</dbReference>
<evidence type="ECO:0000256" key="8">
    <source>
        <dbReference type="SAM" id="MobiDB-lite"/>
    </source>
</evidence>
<comment type="caution">
    <text evidence="10">The sequence shown here is derived from an EMBL/GenBank/DDBJ whole genome shotgun (WGS) entry which is preliminary data.</text>
</comment>
<comment type="subcellular location">
    <subcellularLocation>
        <location evidence="1">Nucleus</location>
    </subcellularLocation>
</comment>
<dbReference type="EMBL" id="CM035407">
    <property type="protein sequence ID" value="KAH7442916.1"/>
    <property type="molecule type" value="Genomic_DNA"/>
</dbReference>
<evidence type="ECO:0000259" key="9">
    <source>
        <dbReference type="PROSITE" id="PS50199"/>
    </source>
</evidence>
<evidence type="ECO:0000313" key="11">
    <source>
        <dbReference type="Proteomes" id="UP000825935"/>
    </source>
</evidence>
<dbReference type="GO" id="GO:0008270">
    <property type="term" value="F:zinc ion binding"/>
    <property type="evidence" value="ECO:0007669"/>
    <property type="project" value="UniProtKB-KW"/>
</dbReference>
<protein>
    <recommendedName>
        <fullName evidence="9">RanBP2-type domain-containing protein</fullName>
    </recommendedName>
</protein>
<dbReference type="Gene3D" id="4.10.1060.10">
    <property type="entry name" value="Zinc finger, RanBP2-type"/>
    <property type="match status" value="2"/>
</dbReference>
<dbReference type="EMBL" id="CM035407">
    <property type="protein sequence ID" value="KAH7442913.1"/>
    <property type="molecule type" value="Genomic_DNA"/>
</dbReference>
<evidence type="ECO:0000256" key="5">
    <source>
        <dbReference type="ARBA" id="ARBA00022884"/>
    </source>
</evidence>
<accession>A0A8T2VAY2</accession>
<keyword evidence="6" id="KW-0539">Nucleus</keyword>
<keyword evidence="2" id="KW-0479">Metal-binding</keyword>
<reference evidence="10" key="1">
    <citation type="submission" date="2021-08" db="EMBL/GenBank/DDBJ databases">
        <title>WGS assembly of Ceratopteris richardii.</title>
        <authorList>
            <person name="Marchant D.B."/>
            <person name="Chen G."/>
            <person name="Jenkins J."/>
            <person name="Shu S."/>
            <person name="Leebens-Mack J."/>
            <person name="Grimwood J."/>
            <person name="Schmutz J."/>
            <person name="Soltis P."/>
            <person name="Soltis D."/>
            <person name="Chen Z.-H."/>
        </authorList>
    </citation>
    <scope>NUCLEOTIDE SEQUENCE</scope>
    <source>
        <strain evidence="10">Whitten #5841</strain>
        <tissue evidence="10">Leaf</tissue>
    </source>
</reference>
<evidence type="ECO:0000256" key="6">
    <source>
        <dbReference type="ARBA" id="ARBA00023242"/>
    </source>
</evidence>
<dbReference type="EMBL" id="CM035407">
    <property type="protein sequence ID" value="KAH7442917.1"/>
    <property type="molecule type" value="Genomic_DNA"/>
</dbReference>
<dbReference type="InterPro" id="IPR001876">
    <property type="entry name" value="Znf_RanBP2"/>
</dbReference>
<dbReference type="OMA" id="WACDEPS"/>
<evidence type="ECO:0000256" key="1">
    <source>
        <dbReference type="ARBA" id="ARBA00004123"/>
    </source>
</evidence>
<proteinExistence type="predicted"/>
<dbReference type="AlphaFoldDB" id="A0A8T2VAY2"/>
<dbReference type="GO" id="GO:0005634">
    <property type="term" value="C:nucleus"/>
    <property type="evidence" value="ECO:0007669"/>
    <property type="project" value="UniProtKB-SubCell"/>
</dbReference>
<evidence type="ECO:0000256" key="7">
    <source>
        <dbReference type="PROSITE-ProRule" id="PRU00322"/>
    </source>
</evidence>
<keyword evidence="11" id="KW-1185">Reference proteome</keyword>